<dbReference type="GO" id="GO:0008270">
    <property type="term" value="F:zinc ion binding"/>
    <property type="evidence" value="ECO:0007669"/>
    <property type="project" value="UniProtKB-KW"/>
</dbReference>
<evidence type="ECO:0000259" key="7">
    <source>
        <dbReference type="PROSITE" id="PS51805"/>
    </source>
</evidence>
<feature type="compositionally biased region" description="Polar residues" evidence="6">
    <location>
        <begin position="155"/>
        <end position="164"/>
    </location>
</feature>
<comment type="subcellular location">
    <subcellularLocation>
        <location evidence="1">Nucleus</location>
    </subcellularLocation>
</comment>
<feature type="region of interest" description="Disordered" evidence="6">
    <location>
        <begin position="143"/>
        <end position="243"/>
    </location>
</feature>
<dbReference type="PANTHER" id="PTHR12420">
    <property type="entry name" value="PHD FINGER PROTEIN"/>
    <property type="match status" value="1"/>
</dbReference>
<evidence type="ECO:0000256" key="6">
    <source>
        <dbReference type="SAM" id="MobiDB-lite"/>
    </source>
</evidence>
<dbReference type="Ensembl" id="ENSSFAT00005026978.1">
    <property type="protein sequence ID" value="ENSSFAP00005025953.1"/>
    <property type="gene ID" value="ENSSFAG00005013345.1"/>
</dbReference>
<dbReference type="InterPro" id="IPR013083">
    <property type="entry name" value="Znf_RING/FYVE/PHD"/>
</dbReference>
<dbReference type="InterPro" id="IPR001965">
    <property type="entry name" value="Znf_PHD"/>
</dbReference>
<dbReference type="PANTHER" id="PTHR12420:SF4">
    <property type="entry name" value="PHD FINGER PROTEIN 11"/>
    <property type="match status" value="1"/>
</dbReference>
<evidence type="ECO:0000256" key="5">
    <source>
        <dbReference type="ARBA" id="ARBA00023242"/>
    </source>
</evidence>
<organism evidence="8 9">
    <name type="scientific">Salarias fasciatus</name>
    <name type="common">Jewelled blenny</name>
    <name type="synonym">Blennius fasciatus</name>
    <dbReference type="NCBI Taxonomy" id="181472"/>
    <lineage>
        <taxon>Eukaryota</taxon>
        <taxon>Metazoa</taxon>
        <taxon>Chordata</taxon>
        <taxon>Craniata</taxon>
        <taxon>Vertebrata</taxon>
        <taxon>Euteleostomi</taxon>
        <taxon>Actinopterygii</taxon>
        <taxon>Neopterygii</taxon>
        <taxon>Teleostei</taxon>
        <taxon>Neoteleostei</taxon>
        <taxon>Acanthomorphata</taxon>
        <taxon>Ovalentaria</taxon>
        <taxon>Blenniimorphae</taxon>
        <taxon>Blenniiformes</taxon>
        <taxon>Blennioidei</taxon>
        <taxon>Blenniidae</taxon>
        <taxon>Salariinae</taxon>
        <taxon>Salarias</taxon>
    </lineage>
</organism>
<sequence>MLFPPHLPARQSEDLLRGDMDRKVACVLCQRSEETRVTGNLLTEGHVTAHHNCMLYASDIYCKDSPEFGDLSGFRAEDVQQEAIRGRKLICHGCKSRGATVGCEVMRCKKSYHYPCAIADGAKRIDDEEEGKYGIFCPSHSSKVNSGSMKRHDSLPSSCSSNGGQLPKRPLSQTDVGWGDSPSKRRLEDWFPTISDDSMNTEETEPRADMDMYAPIESDTESEDPEQQVSPAPSLRPSHRYVV</sequence>
<dbReference type="InterPro" id="IPR034732">
    <property type="entry name" value="EPHD"/>
</dbReference>
<evidence type="ECO:0000256" key="1">
    <source>
        <dbReference type="ARBA" id="ARBA00004123"/>
    </source>
</evidence>
<proteinExistence type="predicted"/>
<evidence type="ECO:0000256" key="3">
    <source>
        <dbReference type="ARBA" id="ARBA00022771"/>
    </source>
</evidence>
<dbReference type="AlphaFoldDB" id="A0A672HA01"/>
<evidence type="ECO:0000256" key="4">
    <source>
        <dbReference type="ARBA" id="ARBA00022833"/>
    </source>
</evidence>
<dbReference type="PROSITE" id="PS51805">
    <property type="entry name" value="EPHD"/>
    <property type="match status" value="1"/>
</dbReference>
<evidence type="ECO:0000256" key="2">
    <source>
        <dbReference type="ARBA" id="ARBA00022723"/>
    </source>
</evidence>
<reference evidence="8" key="3">
    <citation type="submission" date="2025-09" db="UniProtKB">
        <authorList>
            <consortium name="Ensembl"/>
        </authorList>
    </citation>
    <scope>IDENTIFICATION</scope>
</reference>
<protein>
    <recommendedName>
        <fullName evidence="7">PHD-type domain-containing protein</fullName>
    </recommendedName>
</protein>
<dbReference type="GO" id="GO:0005634">
    <property type="term" value="C:nucleus"/>
    <property type="evidence" value="ECO:0007669"/>
    <property type="project" value="UniProtKB-SubCell"/>
</dbReference>
<keyword evidence="4" id="KW-0862">Zinc</keyword>
<keyword evidence="5" id="KW-0539">Nucleus</keyword>
<dbReference type="SMART" id="SM00249">
    <property type="entry name" value="PHD"/>
    <property type="match status" value="1"/>
</dbReference>
<reference evidence="8" key="2">
    <citation type="submission" date="2025-08" db="UniProtKB">
        <authorList>
            <consortium name="Ensembl"/>
        </authorList>
    </citation>
    <scope>IDENTIFICATION</scope>
</reference>
<accession>A0A672HA01</accession>
<dbReference type="Proteomes" id="UP000472267">
    <property type="component" value="Chromosome 16"/>
</dbReference>
<evidence type="ECO:0000313" key="8">
    <source>
        <dbReference type="Ensembl" id="ENSSFAP00005025953.1"/>
    </source>
</evidence>
<dbReference type="Pfam" id="PF13771">
    <property type="entry name" value="zf-HC5HC2H"/>
    <property type="match status" value="1"/>
</dbReference>
<keyword evidence="2" id="KW-0479">Metal-binding</keyword>
<evidence type="ECO:0000313" key="9">
    <source>
        <dbReference type="Proteomes" id="UP000472267"/>
    </source>
</evidence>
<feature type="domain" description="PHD-type" evidence="7">
    <location>
        <begin position="23"/>
        <end position="141"/>
    </location>
</feature>
<name>A0A672HA01_SALFA</name>
<keyword evidence="9" id="KW-1185">Reference proteome</keyword>
<dbReference type="InParanoid" id="A0A672HA01"/>
<dbReference type="Gene3D" id="3.30.40.10">
    <property type="entry name" value="Zinc/RING finger domain, C3HC4 (zinc finger)"/>
    <property type="match status" value="1"/>
</dbReference>
<reference evidence="8" key="1">
    <citation type="submission" date="2019-06" db="EMBL/GenBank/DDBJ databases">
        <authorList>
            <consortium name="Wellcome Sanger Institute Data Sharing"/>
        </authorList>
    </citation>
    <scope>NUCLEOTIDE SEQUENCE [LARGE SCALE GENOMIC DNA]</scope>
</reference>
<dbReference type="InterPro" id="IPR051188">
    <property type="entry name" value="PHD-type_Zinc_Finger"/>
</dbReference>
<keyword evidence="3" id="KW-0863">Zinc-finger</keyword>